<dbReference type="AlphaFoldDB" id="A0A6C2U8S2"/>
<name>A0A6C2U8S2_PONDE</name>
<keyword evidence="2" id="KW-1185">Reference proteome</keyword>
<protein>
    <submittedName>
        <fullName evidence="1">Uncharacterized protein</fullName>
    </submittedName>
</protein>
<dbReference type="Proteomes" id="UP000366872">
    <property type="component" value="Unassembled WGS sequence"/>
</dbReference>
<reference evidence="1 2" key="1">
    <citation type="submission" date="2019-04" db="EMBL/GenBank/DDBJ databases">
        <authorList>
            <person name="Van Vliet M D."/>
        </authorList>
    </citation>
    <scope>NUCLEOTIDE SEQUENCE [LARGE SCALE GENOMIC DNA]</scope>
    <source>
        <strain evidence="1 2">F1</strain>
    </source>
</reference>
<accession>A0A6C2U8S2</accession>
<dbReference type="InterPro" id="IPR017850">
    <property type="entry name" value="Alkaline_phosphatase_core_sf"/>
</dbReference>
<sequence>MHCFSAFGTDLVEGYKRVEDDAFELYDLERDAGERHNLASTKPEKFDELAAHACNMGAWNGAVCVASRAMLNSWAFVIRAEEVVKTQKQWSEMMSDAGVQ</sequence>
<dbReference type="SUPFAM" id="SSF53649">
    <property type="entry name" value="Alkaline phosphatase-like"/>
    <property type="match status" value="1"/>
</dbReference>
<evidence type="ECO:0000313" key="1">
    <source>
        <dbReference type="EMBL" id="VGO16233.1"/>
    </source>
</evidence>
<gene>
    <name evidence="1" type="ORF">PDESU_04824</name>
</gene>
<evidence type="ECO:0000313" key="2">
    <source>
        <dbReference type="Proteomes" id="UP000366872"/>
    </source>
</evidence>
<dbReference type="Gene3D" id="3.30.1120.10">
    <property type="match status" value="1"/>
</dbReference>
<proteinExistence type="predicted"/>
<dbReference type="EMBL" id="CAAHFG010000003">
    <property type="protein sequence ID" value="VGO16233.1"/>
    <property type="molecule type" value="Genomic_DNA"/>
</dbReference>
<organism evidence="1 2">
    <name type="scientific">Pontiella desulfatans</name>
    <dbReference type="NCBI Taxonomy" id="2750659"/>
    <lineage>
        <taxon>Bacteria</taxon>
        <taxon>Pseudomonadati</taxon>
        <taxon>Kiritimatiellota</taxon>
        <taxon>Kiritimatiellia</taxon>
        <taxon>Kiritimatiellales</taxon>
        <taxon>Pontiellaceae</taxon>
        <taxon>Pontiella</taxon>
    </lineage>
</organism>